<evidence type="ECO:0000256" key="6">
    <source>
        <dbReference type="ARBA" id="ARBA00023125"/>
    </source>
</evidence>
<dbReference type="GO" id="GO:0106300">
    <property type="term" value="P:protein-DNA covalent cross-linking repair"/>
    <property type="evidence" value="ECO:0007669"/>
    <property type="project" value="InterPro"/>
</dbReference>
<evidence type="ECO:0000256" key="8">
    <source>
        <dbReference type="SAM" id="MobiDB-lite"/>
    </source>
</evidence>
<sequence>MCGRYSMSYGPGELPVMFGHQGLQVDRVEGADGWSNKRYNVGPQNVEPVYFFSVEHAEHTHLLRYMKWGVTPKWASKTTRLSTFNARYEGIKESKLWTGCVGHRCAVPIEGYFEWKTEPSKAKQPWFIRRKDKELMFLAGLYNVTPEGNYEFTIITWEAPKQLEWLHPRMPVVLTPGTKEFDSWLGTRSSDWDEVKKLLNIYNDDQLEWFKVKKEVGNVHNDGKQYVEPLKELQGLGNWLKQDKAGDEKIVKKEEDAEVSTKKEDPELALDNENRTGSFANIKQESTPPRKRPHSSPESPTTPSKRQSTLTNFLRK</sequence>
<dbReference type="OrthoDB" id="2111841at2759"/>
<dbReference type="EMBL" id="JAEUBE010000055">
    <property type="protein sequence ID" value="KAH3671542.1"/>
    <property type="molecule type" value="Genomic_DNA"/>
</dbReference>
<keyword evidence="2" id="KW-0645">Protease</keyword>
<reference evidence="9" key="2">
    <citation type="submission" date="2021-01" db="EMBL/GenBank/DDBJ databases">
        <authorList>
            <person name="Schikora-Tamarit M.A."/>
        </authorList>
    </citation>
    <scope>NUCLEOTIDE SEQUENCE</scope>
    <source>
        <strain evidence="9">CBS6075</strain>
    </source>
</reference>
<dbReference type="GO" id="GO:0008233">
    <property type="term" value="F:peptidase activity"/>
    <property type="evidence" value="ECO:0007669"/>
    <property type="project" value="UniProtKB-KW"/>
</dbReference>
<comment type="caution">
    <text evidence="9">The sequence shown here is derived from an EMBL/GenBank/DDBJ whole genome shotgun (WGS) entry which is preliminary data.</text>
</comment>
<keyword evidence="3" id="KW-0227">DNA damage</keyword>
<dbReference type="RefSeq" id="XP_046064718.1">
    <property type="nucleotide sequence ID" value="XM_046203341.1"/>
</dbReference>
<gene>
    <name evidence="9" type="ORF">OGAPHI_000245</name>
</gene>
<dbReference type="GeneID" id="70232213"/>
<evidence type="ECO:0008006" key="11">
    <source>
        <dbReference type="Google" id="ProtNLM"/>
    </source>
</evidence>
<dbReference type="PANTHER" id="PTHR13604">
    <property type="entry name" value="DC12-RELATED"/>
    <property type="match status" value="1"/>
</dbReference>
<keyword evidence="5" id="KW-0190">Covalent protein-DNA linkage</keyword>
<dbReference type="AlphaFoldDB" id="A0A9P8PGQ4"/>
<feature type="compositionally biased region" description="Polar residues" evidence="8">
    <location>
        <begin position="275"/>
        <end position="287"/>
    </location>
</feature>
<dbReference type="GO" id="GO:0006508">
    <property type="term" value="P:proteolysis"/>
    <property type="evidence" value="ECO:0007669"/>
    <property type="project" value="UniProtKB-KW"/>
</dbReference>
<reference evidence="9" key="1">
    <citation type="journal article" date="2021" name="Open Biol.">
        <title>Shared evolutionary footprints suggest mitochondrial oxidative damage underlies multiple complex I losses in fungi.</title>
        <authorList>
            <person name="Schikora-Tamarit M.A."/>
            <person name="Marcet-Houben M."/>
            <person name="Nosek J."/>
            <person name="Gabaldon T."/>
        </authorList>
    </citation>
    <scope>NUCLEOTIDE SEQUENCE</scope>
    <source>
        <strain evidence="9">CBS6075</strain>
    </source>
</reference>
<dbReference type="Proteomes" id="UP000769157">
    <property type="component" value="Unassembled WGS sequence"/>
</dbReference>
<dbReference type="SUPFAM" id="SSF143081">
    <property type="entry name" value="BB1717-like"/>
    <property type="match status" value="1"/>
</dbReference>
<proteinExistence type="inferred from homology"/>
<keyword evidence="7" id="KW-0456">Lyase</keyword>
<name>A0A9P8PGQ4_9ASCO</name>
<evidence type="ECO:0000256" key="4">
    <source>
        <dbReference type="ARBA" id="ARBA00022801"/>
    </source>
</evidence>
<dbReference type="GO" id="GO:0003697">
    <property type="term" value="F:single-stranded DNA binding"/>
    <property type="evidence" value="ECO:0007669"/>
    <property type="project" value="InterPro"/>
</dbReference>
<dbReference type="GO" id="GO:0016829">
    <property type="term" value="F:lyase activity"/>
    <property type="evidence" value="ECO:0007669"/>
    <property type="project" value="UniProtKB-KW"/>
</dbReference>
<dbReference type="Gene3D" id="3.90.1680.10">
    <property type="entry name" value="SOS response associated peptidase-like"/>
    <property type="match status" value="1"/>
</dbReference>
<evidence type="ECO:0000256" key="2">
    <source>
        <dbReference type="ARBA" id="ARBA00022670"/>
    </source>
</evidence>
<keyword evidence="10" id="KW-1185">Reference proteome</keyword>
<accession>A0A9P8PGQ4</accession>
<evidence type="ECO:0000256" key="1">
    <source>
        <dbReference type="ARBA" id="ARBA00008136"/>
    </source>
</evidence>
<feature type="compositionally biased region" description="Basic and acidic residues" evidence="8">
    <location>
        <begin position="247"/>
        <end position="266"/>
    </location>
</feature>
<evidence type="ECO:0000313" key="10">
    <source>
        <dbReference type="Proteomes" id="UP000769157"/>
    </source>
</evidence>
<keyword evidence="4" id="KW-0378">Hydrolase</keyword>
<evidence type="ECO:0000256" key="5">
    <source>
        <dbReference type="ARBA" id="ARBA00023124"/>
    </source>
</evidence>
<organism evidence="9 10">
    <name type="scientific">Ogataea philodendri</name>
    <dbReference type="NCBI Taxonomy" id="1378263"/>
    <lineage>
        <taxon>Eukaryota</taxon>
        <taxon>Fungi</taxon>
        <taxon>Dikarya</taxon>
        <taxon>Ascomycota</taxon>
        <taxon>Saccharomycotina</taxon>
        <taxon>Pichiomycetes</taxon>
        <taxon>Pichiales</taxon>
        <taxon>Pichiaceae</taxon>
        <taxon>Ogataea</taxon>
    </lineage>
</organism>
<dbReference type="Pfam" id="PF02586">
    <property type="entry name" value="SRAP"/>
    <property type="match status" value="1"/>
</dbReference>
<dbReference type="PANTHER" id="PTHR13604:SF0">
    <property type="entry name" value="ABASIC SITE PROCESSING PROTEIN HMCES"/>
    <property type="match status" value="1"/>
</dbReference>
<feature type="compositionally biased region" description="Polar residues" evidence="8">
    <location>
        <begin position="305"/>
        <end position="316"/>
    </location>
</feature>
<comment type="similarity">
    <text evidence="1">Belongs to the SOS response-associated peptidase family.</text>
</comment>
<dbReference type="InterPro" id="IPR003738">
    <property type="entry name" value="SRAP"/>
</dbReference>
<feature type="region of interest" description="Disordered" evidence="8">
    <location>
        <begin position="247"/>
        <end position="316"/>
    </location>
</feature>
<evidence type="ECO:0000256" key="3">
    <source>
        <dbReference type="ARBA" id="ARBA00022763"/>
    </source>
</evidence>
<evidence type="ECO:0000256" key="7">
    <source>
        <dbReference type="ARBA" id="ARBA00023239"/>
    </source>
</evidence>
<evidence type="ECO:0000313" key="9">
    <source>
        <dbReference type="EMBL" id="KAH3671542.1"/>
    </source>
</evidence>
<keyword evidence="6" id="KW-0238">DNA-binding</keyword>
<dbReference type="InterPro" id="IPR036590">
    <property type="entry name" value="SRAP-like"/>
</dbReference>
<protein>
    <recommendedName>
        <fullName evidence="11">DUF159-domain-containing protein</fullName>
    </recommendedName>
</protein>